<proteinExistence type="predicted"/>
<dbReference type="EMBL" id="FYDG01000008">
    <property type="protein sequence ID" value="SNB76697.1"/>
    <property type="molecule type" value="Genomic_DNA"/>
</dbReference>
<dbReference type="SUPFAM" id="SSF47413">
    <property type="entry name" value="lambda repressor-like DNA-binding domains"/>
    <property type="match status" value="1"/>
</dbReference>
<organism evidence="5 6">
    <name type="scientific">Rhodoblastus acidophilus</name>
    <name type="common">Rhodopseudomonas acidophila</name>
    <dbReference type="NCBI Taxonomy" id="1074"/>
    <lineage>
        <taxon>Bacteria</taxon>
        <taxon>Pseudomonadati</taxon>
        <taxon>Pseudomonadota</taxon>
        <taxon>Alphaproteobacteria</taxon>
        <taxon>Hyphomicrobiales</taxon>
        <taxon>Rhodoblastaceae</taxon>
        <taxon>Rhodoblastus</taxon>
    </lineage>
</organism>
<dbReference type="InterPro" id="IPR001387">
    <property type="entry name" value="Cro/C1-type_HTH"/>
</dbReference>
<dbReference type="InterPro" id="IPR036286">
    <property type="entry name" value="LexA/Signal_pep-like_sf"/>
</dbReference>
<protein>
    <recommendedName>
        <fullName evidence="4">HTH cro/C1-type domain-containing protein</fullName>
    </recommendedName>
</protein>
<dbReference type="AlphaFoldDB" id="A0A212RVP4"/>
<keyword evidence="6" id="KW-1185">Reference proteome</keyword>
<dbReference type="OrthoDB" id="7363968at2"/>
<dbReference type="GO" id="GO:0003677">
    <property type="term" value="F:DNA binding"/>
    <property type="evidence" value="ECO:0007669"/>
    <property type="project" value="UniProtKB-KW"/>
</dbReference>
<evidence type="ECO:0000313" key="6">
    <source>
        <dbReference type="Proteomes" id="UP000198418"/>
    </source>
</evidence>
<dbReference type="CDD" id="cd06529">
    <property type="entry name" value="S24_LexA-like"/>
    <property type="match status" value="1"/>
</dbReference>
<dbReference type="Pfam" id="PF00717">
    <property type="entry name" value="Peptidase_S24"/>
    <property type="match status" value="1"/>
</dbReference>
<dbReference type="Proteomes" id="UP000198418">
    <property type="component" value="Unassembled WGS sequence"/>
</dbReference>
<dbReference type="PROSITE" id="PS50943">
    <property type="entry name" value="HTH_CROC1"/>
    <property type="match status" value="1"/>
</dbReference>
<dbReference type="InterPro" id="IPR010982">
    <property type="entry name" value="Lambda_DNA-bd_dom_sf"/>
</dbReference>
<feature type="domain" description="HTH cro/C1-type" evidence="4">
    <location>
        <begin position="9"/>
        <end position="63"/>
    </location>
</feature>
<reference evidence="6" key="1">
    <citation type="submission" date="2017-06" db="EMBL/GenBank/DDBJ databases">
        <authorList>
            <person name="Varghese N."/>
            <person name="Submissions S."/>
        </authorList>
    </citation>
    <scope>NUCLEOTIDE SEQUENCE [LARGE SCALE GENOMIC DNA]</scope>
    <source>
        <strain evidence="6">DSM 137</strain>
    </source>
</reference>
<evidence type="ECO:0000256" key="1">
    <source>
        <dbReference type="ARBA" id="ARBA00023015"/>
    </source>
</evidence>
<dbReference type="SUPFAM" id="SSF51306">
    <property type="entry name" value="LexA/Signal peptidase"/>
    <property type="match status" value="1"/>
</dbReference>
<evidence type="ECO:0000256" key="3">
    <source>
        <dbReference type="ARBA" id="ARBA00023163"/>
    </source>
</evidence>
<dbReference type="Gene3D" id="2.10.109.10">
    <property type="entry name" value="Umud Fragment, subunit A"/>
    <property type="match status" value="1"/>
</dbReference>
<keyword evidence="3" id="KW-0804">Transcription</keyword>
<dbReference type="Gene3D" id="1.10.260.40">
    <property type="entry name" value="lambda repressor-like DNA-binding domains"/>
    <property type="match status" value="1"/>
</dbReference>
<sequence length="202" mass="22514">MIEEPKDRLKKAREDAGYETATDAAKAMGVKVPTYTHHENGTAGLSRAGERYARFFRVSLEWLLTGRGEMRPSAEHPTRSIPMYGVVGAGAAVEMIDDPAAHDPAGWIDVPDDGEIGALEVRGDSQWPRFLDGEVVLFDPRPVQPSTLVGKYAIVQTMDGRRLIKILRRAPDNKWRLESHNAPPEDVELVNTWRYLGVMNHA</sequence>
<dbReference type="InterPro" id="IPR015927">
    <property type="entry name" value="Peptidase_S24_S26A/B/C"/>
</dbReference>
<dbReference type="SMART" id="SM00530">
    <property type="entry name" value="HTH_XRE"/>
    <property type="match status" value="1"/>
</dbReference>
<dbReference type="CDD" id="cd00093">
    <property type="entry name" value="HTH_XRE"/>
    <property type="match status" value="1"/>
</dbReference>
<evidence type="ECO:0000256" key="2">
    <source>
        <dbReference type="ARBA" id="ARBA00023125"/>
    </source>
</evidence>
<dbReference type="InterPro" id="IPR039418">
    <property type="entry name" value="LexA-like"/>
</dbReference>
<dbReference type="RefSeq" id="WP_141098457.1">
    <property type="nucleotide sequence ID" value="NZ_FYDG01000008.1"/>
</dbReference>
<accession>A0A212RVP4</accession>
<name>A0A212RVP4_RHOAC</name>
<gene>
    <name evidence="5" type="ORF">SAMN06265338_1084</name>
</gene>
<dbReference type="PANTHER" id="PTHR40661:SF3">
    <property type="entry name" value="FELS-1 PROPHAGE TRANSCRIPTIONAL REGULATOR"/>
    <property type="match status" value="1"/>
</dbReference>
<keyword evidence="2" id="KW-0238">DNA-binding</keyword>
<evidence type="ECO:0000313" key="5">
    <source>
        <dbReference type="EMBL" id="SNB76697.1"/>
    </source>
</evidence>
<keyword evidence="1" id="KW-0805">Transcription regulation</keyword>
<dbReference type="PANTHER" id="PTHR40661">
    <property type="match status" value="1"/>
</dbReference>
<evidence type="ECO:0000259" key="4">
    <source>
        <dbReference type="PROSITE" id="PS50943"/>
    </source>
</evidence>